<evidence type="ECO:0000313" key="2">
    <source>
        <dbReference type="Proteomes" id="UP000094008"/>
    </source>
</evidence>
<evidence type="ECO:0000313" key="1">
    <source>
        <dbReference type="EMBL" id="OBB88278.1"/>
    </source>
</evidence>
<dbReference type="EMBL" id="LZSY01000116">
    <property type="protein sequence ID" value="OBB88278.1"/>
    <property type="molecule type" value="Genomic_DNA"/>
</dbReference>
<name>A0A1A0VYG4_MYCPR</name>
<dbReference type="Proteomes" id="UP000094008">
    <property type="component" value="Unassembled WGS sequence"/>
</dbReference>
<reference evidence="2" key="1">
    <citation type="submission" date="2016-06" db="EMBL/GenBank/DDBJ databases">
        <authorList>
            <person name="Sutton G."/>
            <person name="Brinkac L."/>
            <person name="Sanka R."/>
            <person name="Adams M."/>
            <person name="Lau E."/>
            <person name="Mehaffy C."/>
            <person name="Tameris M."/>
            <person name="Hatherill M."/>
            <person name="Hanekom W."/>
            <person name="Mahomed H."/>
            <person name="Mcshane H."/>
        </authorList>
    </citation>
    <scope>NUCLEOTIDE SEQUENCE [LARGE SCALE GENOMIC DNA]</scope>
    <source>
        <strain evidence="2">852002-10433_SCH5171157</strain>
    </source>
</reference>
<proteinExistence type="predicted"/>
<dbReference type="AlphaFoldDB" id="A0A1A0VYG4"/>
<accession>A0A1A0VYG4</accession>
<gene>
    <name evidence="1" type="ORF">A5779_30925</name>
</gene>
<protein>
    <submittedName>
        <fullName evidence="1">Uncharacterized protein</fullName>
    </submittedName>
</protein>
<organism evidence="1 2">
    <name type="scientific">Mycolicibacterium peregrinum</name>
    <name type="common">Mycobacterium peregrinum</name>
    <dbReference type="NCBI Taxonomy" id="43304"/>
    <lineage>
        <taxon>Bacteria</taxon>
        <taxon>Bacillati</taxon>
        <taxon>Actinomycetota</taxon>
        <taxon>Actinomycetes</taxon>
        <taxon>Mycobacteriales</taxon>
        <taxon>Mycobacteriaceae</taxon>
        <taxon>Mycolicibacterium</taxon>
    </lineage>
</organism>
<comment type="caution">
    <text evidence="1">The sequence shown here is derived from an EMBL/GenBank/DDBJ whole genome shotgun (WGS) entry which is preliminary data.</text>
</comment>
<sequence length="266" mass="28444">MIEPSHLEALGTVKAFGTSANSTSCEAVVDDGTSRGIDVSWSIAFVPFDFLTSSLGALEEIDGVKARRIDAASTLTPEVRDQLVESACSYDVAFENDIAVRMRVSMERDRDACGTTKPLARAVISTWPEHPTQGSSPRTSVTALTAAAPCAVVPTLQESRKVSFDWKDQSLTSCFFTVDGAELLVTFDYRPPEQLAFEAEPTKFGAHEGYRKIHEGTTFAAAVVGDDFDGVDAGHPSRLVPVVAVDGDDATVVADVTTAVVNQLPR</sequence>